<evidence type="ECO:0000256" key="4">
    <source>
        <dbReference type="RuleBase" id="RU003345"/>
    </source>
</evidence>
<accession>A0A0G3XGT5</accession>
<dbReference type="PROSITE" id="PS00687">
    <property type="entry name" value="ALDEHYDE_DEHYDR_GLU"/>
    <property type="match status" value="1"/>
</dbReference>
<dbReference type="InterPro" id="IPR015590">
    <property type="entry name" value="Aldehyde_DH_dom"/>
</dbReference>
<dbReference type="AlphaFoldDB" id="A0A0G3XGT5"/>
<dbReference type="OrthoDB" id="9761688at2"/>
<comment type="similarity">
    <text evidence="1 4">Belongs to the aldehyde dehydrogenase family.</text>
</comment>
<evidence type="ECO:0000313" key="6">
    <source>
        <dbReference type="Proteomes" id="UP000035287"/>
    </source>
</evidence>
<evidence type="ECO:0000256" key="3">
    <source>
        <dbReference type="ARBA" id="ARBA00023097"/>
    </source>
</evidence>
<dbReference type="KEGG" id="cna:AB433_13455"/>
<keyword evidence="2 4" id="KW-0560">Oxidoreductase</keyword>
<dbReference type="InterPro" id="IPR016161">
    <property type="entry name" value="Ald_DH/histidinol_DH"/>
</dbReference>
<protein>
    <submittedName>
        <fullName evidence="5">Betaine-aldehyde dehydrogenase</fullName>
    </submittedName>
</protein>
<dbReference type="InterPro" id="IPR029510">
    <property type="entry name" value="Ald_DH_CS_GLU"/>
</dbReference>
<dbReference type="InterPro" id="IPR016162">
    <property type="entry name" value="Ald_DH_N"/>
</dbReference>
<dbReference type="Proteomes" id="UP000035287">
    <property type="component" value="Chromosome"/>
</dbReference>
<proteinExistence type="inferred from homology"/>
<dbReference type="Gene3D" id="3.40.605.10">
    <property type="entry name" value="Aldehyde Dehydrogenase, Chain A, domain 1"/>
    <property type="match status" value="1"/>
</dbReference>
<sequence length="495" mass="53083">MSEALEANRIQHPLVETYLKSGAKKLFIGGQWIDGEGGRTFDSIDPATGQTLATVAHGSAADVDKAVAAARKAFDNPAWRTMSPHERTRLLLKLADVLEANVEELATLQSHDMGLMYPFSQYMVASMADVMRYYAGWTTKIFGNTFPQDGNGIFYTKREPLGVVGAIIPWNGPILAAVWKIAPALACGNTIVFKPAEQAPLVPLRLAELFEEAGLPEGVLNIVTGDGATGAAMVAHPGIAKISFTGSVETGQRIIAEGAKTMKKVTVELGGKSPTIIFPDADMARAIPTAVMGFTSGAGQGCVCGTRILVHESVYDDVASQIAAAVQDMKIGSPFDADTQITPIISREQLDKINNYVDIGRKEGATIATGGETYGDKGFFMKPTLMTGVTNDMRVMQEEIFGPVAGILPFKDTEEAIRLANDVTYGLSASIWTDNLTNAQIVSDSVQAGMVWVNTIFEFDPMVPFGGYKQSGMGRELGPDSLEAFTQTKTVMLRH</sequence>
<dbReference type="RefSeq" id="WP_047821676.1">
    <property type="nucleotide sequence ID" value="NZ_CP011770.1"/>
</dbReference>
<dbReference type="FunFam" id="3.40.605.10:FF:000007">
    <property type="entry name" value="NAD/NADP-dependent betaine aldehyde dehydrogenase"/>
    <property type="match status" value="1"/>
</dbReference>
<evidence type="ECO:0000313" key="5">
    <source>
        <dbReference type="EMBL" id="AKM10745.1"/>
    </source>
</evidence>
<dbReference type="EMBL" id="CP011770">
    <property type="protein sequence ID" value="AKM10745.1"/>
    <property type="molecule type" value="Genomic_DNA"/>
</dbReference>
<dbReference type="GO" id="GO:0016620">
    <property type="term" value="F:oxidoreductase activity, acting on the aldehyde or oxo group of donors, NAD or NADP as acceptor"/>
    <property type="evidence" value="ECO:0007669"/>
    <property type="project" value="InterPro"/>
</dbReference>
<dbReference type="Gene3D" id="3.40.309.10">
    <property type="entry name" value="Aldehyde Dehydrogenase, Chain A, domain 2"/>
    <property type="match status" value="1"/>
</dbReference>
<keyword evidence="3" id="KW-0558">Oxidation</keyword>
<dbReference type="InterPro" id="IPR016163">
    <property type="entry name" value="Ald_DH_C"/>
</dbReference>
<dbReference type="PANTHER" id="PTHR11699">
    <property type="entry name" value="ALDEHYDE DEHYDROGENASE-RELATED"/>
    <property type="match status" value="1"/>
</dbReference>
<dbReference type="Pfam" id="PF00171">
    <property type="entry name" value="Aldedh"/>
    <property type="match status" value="1"/>
</dbReference>
<gene>
    <name evidence="5" type="ORF">AB433_13455</name>
</gene>
<dbReference type="PATRIC" id="fig|1348774.3.peg.2829"/>
<organism evidence="5 6">
    <name type="scientific">Croceicoccus naphthovorans</name>
    <dbReference type="NCBI Taxonomy" id="1348774"/>
    <lineage>
        <taxon>Bacteria</taxon>
        <taxon>Pseudomonadati</taxon>
        <taxon>Pseudomonadota</taxon>
        <taxon>Alphaproteobacteria</taxon>
        <taxon>Sphingomonadales</taxon>
        <taxon>Erythrobacteraceae</taxon>
        <taxon>Croceicoccus</taxon>
    </lineage>
</organism>
<reference evidence="5 6" key="1">
    <citation type="submission" date="2015-06" db="EMBL/GenBank/DDBJ databases">
        <authorList>
            <person name="Zeng Y."/>
            <person name="Huang Y."/>
        </authorList>
    </citation>
    <scope>NUCLEOTIDE SEQUENCE [LARGE SCALE GENOMIC DNA]</scope>
    <source>
        <strain evidence="5 6">PQ-2</strain>
    </source>
</reference>
<dbReference type="STRING" id="1348774.AB433_13455"/>
<name>A0A0G3XGT5_9SPHN</name>
<dbReference type="FunFam" id="3.40.605.10:FF:000026">
    <property type="entry name" value="Aldehyde dehydrogenase, putative"/>
    <property type="match status" value="1"/>
</dbReference>
<dbReference type="FunFam" id="3.40.309.10:FF:000012">
    <property type="entry name" value="Betaine aldehyde dehydrogenase"/>
    <property type="match status" value="1"/>
</dbReference>
<evidence type="ECO:0000256" key="1">
    <source>
        <dbReference type="ARBA" id="ARBA00009986"/>
    </source>
</evidence>
<evidence type="ECO:0000256" key="2">
    <source>
        <dbReference type="ARBA" id="ARBA00023002"/>
    </source>
</evidence>
<keyword evidence="6" id="KW-1185">Reference proteome</keyword>
<dbReference type="SUPFAM" id="SSF53720">
    <property type="entry name" value="ALDH-like"/>
    <property type="match status" value="1"/>
</dbReference>